<proteinExistence type="inferred from homology"/>
<dbReference type="HOGENOM" id="CLU_037100_0_1_5"/>
<protein>
    <submittedName>
        <fullName evidence="8">Outer membrane protein</fullName>
    </submittedName>
</protein>
<organism evidence="8 9">
    <name type="scientific">Rhodomicrobium vannielii (strain ATCC 17100 / DSM 162 / LMG 4299 / NCIMB 10020 / ATH 3.1.1)</name>
    <dbReference type="NCBI Taxonomy" id="648757"/>
    <lineage>
        <taxon>Bacteria</taxon>
        <taxon>Pseudomonadati</taxon>
        <taxon>Pseudomonadota</taxon>
        <taxon>Alphaproteobacteria</taxon>
        <taxon>Hyphomicrobiales</taxon>
        <taxon>Hyphomicrobiaceae</taxon>
        <taxon>Rhodomicrobium</taxon>
    </lineage>
</organism>
<evidence type="ECO:0000256" key="4">
    <source>
        <dbReference type="ARBA" id="ARBA00023237"/>
    </source>
</evidence>
<dbReference type="RefSeq" id="WP_013417754.1">
    <property type="nucleotide sequence ID" value="NC_014664.1"/>
</dbReference>
<evidence type="ECO:0000256" key="1">
    <source>
        <dbReference type="ARBA" id="ARBA00004442"/>
    </source>
</evidence>
<dbReference type="GO" id="GO:0009279">
    <property type="term" value="C:cell outer membrane"/>
    <property type="evidence" value="ECO:0007669"/>
    <property type="project" value="UniProtKB-SubCell"/>
</dbReference>
<dbReference type="AlphaFoldDB" id="E3I4Z3"/>
<evidence type="ECO:0000313" key="9">
    <source>
        <dbReference type="Proteomes" id="UP000001399"/>
    </source>
</evidence>
<dbReference type="Gene3D" id="2.40.160.20">
    <property type="match status" value="1"/>
</dbReference>
<comment type="similarity">
    <text evidence="5">Belongs to the Omp25/RopB family.</text>
</comment>
<keyword evidence="9" id="KW-1185">Reference proteome</keyword>
<accession>E3I4Z3</accession>
<evidence type="ECO:0000256" key="6">
    <source>
        <dbReference type="SAM" id="SignalP"/>
    </source>
</evidence>
<dbReference type="Pfam" id="PF13505">
    <property type="entry name" value="OMP_b-brl"/>
    <property type="match status" value="1"/>
</dbReference>
<feature type="signal peptide" evidence="6">
    <location>
        <begin position="1"/>
        <end position="26"/>
    </location>
</feature>
<keyword evidence="2 6" id="KW-0732">Signal</keyword>
<keyword evidence="3" id="KW-0472">Membrane</keyword>
<dbReference type="OrthoDB" id="9815357at2"/>
<dbReference type="KEGG" id="rva:Rvan_0057"/>
<dbReference type="InterPro" id="IPR027385">
    <property type="entry name" value="Beta-barrel_OMP"/>
</dbReference>
<reference evidence="9" key="1">
    <citation type="journal article" date="2011" name="J. Bacteriol.">
        <title>Genome sequences of eight morphologically diverse alphaproteobacteria.</title>
        <authorList>
            <consortium name="US DOE Joint Genome Institute"/>
            <person name="Brown P.J."/>
            <person name="Kysela D.T."/>
            <person name="Buechlein A."/>
            <person name="Hemmerich C."/>
            <person name="Brun Y.V."/>
        </authorList>
    </citation>
    <scope>NUCLEOTIDE SEQUENCE [LARGE SCALE GENOMIC DNA]</scope>
    <source>
        <strain evidence="9">ATCC 17100 / ATH 3.1.1 / DSM 162 / LMG 4299</strain>
    </source>
</reference>
<dbReference type="PANTHER" id="PTHR34001">
    <property type="entry name" value="BLL7405 PROTEIN"/>
    <property type="match status" value="1"/>
</dbReference>
<keyword evidence="4" id="KW-0998">Cell outer membrane</keyword>
<dbReference type="eggNOG" id="COG3637">
    <property type="taxonomic scope" value="Bacteria"/>
</dbReference>
<evidence type="ECO:0000259" key="7">
    <source>
        <dbReference type="Pfam" id="PF13505"/>
    </source>
</evidence>
<feature type="chain" id="PRO_5003170785" evidence="6">
    <location>
        <begin position="27"/>
        <end position="233"/>
    </location>
</feature>
<dbReference type="Proteomes" id="UP000001399">
    <property type="component" value="Chromosome"/>
</dbReference>
<evidence type="ECO:0000256" key="3">
    <source>
        <dbReference type="ARBA" id="ARBA00023136"/>
    </source>
</evidence>
<evidence type="ECO:0000313" key="8">
    <source>
        <dbReference type="EMBL" id="ADP69347.1"/>
    </source>
</evidence>
<evidence type="ECO:0000256" key="2">
    <source>
        <dbReference type="ARBA" id="ARBA00022729"/>
    </source>
</evidence>
<comment type="subcellular location">
    <subcellularLocation>
        <location evidence="1">Cell outer membrane</location>
    </subcellularLocation>
</comment>
<gene>
    <name evidence="8" type="ordered locus">Rvan_0057</name>
</gene>
<name>E3I4Z3_RHOVT</name>
<dbReference type="EMBL" id="CP002292">
    <property type="protein sequence ID" value="ADP69347.1"/>
    <property type="molecule type" value="Genomic_DNA"/>
</dbReference>
<sequence>MHTVRYRSLYLAIIGAAVTVPLGANAADMYRAPAPTTYAPPPPIVQPNTWAGFYVGINGGYGWGASDDSTRGDVNGGFGGGQIGYNFQSGNFVYGLETDLQAGRITGKSDDYASKETTDWFGTLRGRLGYAFGNTLLYGTGGFAYGGVNQKMNYADVLFSNDDTRTGWTAGAGIEYKVSGNWSLKGEYQYVDFGKEDLSGAASTIEGPETSFHTAKIGLNYRLGNSSSYEPLK</sequence>
<dbReference type="InterPro" id="IPR051692">
    <property type="entry name" value="OMP-like"/>
</dbReference>
<dbReference type="InterPro" id="IPR011250">
    <property type="entry name" value="OMP/PagP_B-barrel"/>
</dbReference>
<dbReference type="SUPFAM" id="SSF56925">
    <property type="entry name" value="OMPA-like"/>
    <property type="match status" value="1"/>
</dbReference>
<evidence type="ECO:0000256" key="5">
    <source>
        <dbReference type="ARBA" id="ARBA00038306"/>
    </source>
</evidence>
<dbReference type="STRING" id="648757.Rvan_0057"/>
<dbReference type="PANTHER" id="PTHR34001:SF3">
    <property type="entry name" value="BLL7405 PROTEIN"/>
    <property type="match status" value="1"/>
</dbReference>
<feature type="domain" description="Outer membrane protein beta-barrel" evidence="7">
    <location>
        <begin position="49"/>
        <end position="222"/>
    </location>
</feature>